<dbReference type="CDD" id="cd14858">
    <property type="entry name" value="TrmE_N"/>
    <property type="match status" value="1"/>
</dbReference>
<comment type="subunit">
    <text evidence="6">Homodimer. Heterotetramer of two MnmE and two MnmG subunits.</text>
</comment>
<dbReference type="InterPro" id="IPR006073">
    <property type="entry name" value="GTP-bd"/>
</dbReference>
<dbReference type="EC" id="3.6.-.-" evidence="6"/>
<feature type="binding site" evidence="6">
    <location>
        <position position="255"/>
    </location>
    <ligand>
        <name>K(+)</name>
        <dbReference type="ChEBI" id="CHEBI:29103"/>
    </ligand>
</feature>
<evidence type="ECO:0000256" key="7">
    <source>
        <dbReference type="RuleBase" id="RU003313"/>
    </source>
</evidence>
<dbReference type="NCBIfam" id="TIGR00231">
    <property type="entry name" value="small_GTP"/>
    <property type="match status" value="1"/>
</dbReference>
<protein>
    <recommendedName>
        <fullName evidence="6">tRNA modification GTPase MnmE</fullName>
        <ecNumber evidence="6">3.6.-.-</ecNumber>
    </recommendedName>
</protein>
<dbReference type="Gene3D" id="1.20.120.430">
    <property type="entry name" value="tRNA modification GTPase MnmE domain 2"/>
    <property type="match status" value="1"/>
</dbReference>
<feature type="binding site" evidence="6">
    <location>
        <position position="128"/>
    </location>
    <ligand>
        <name>(6S)-5-formyl-5,6,7,8-tetrahydrofolate</name>
        <dbReference type="ChEBI" id="CHEBI:57457"/>
    </ligand>
</feature>
<dbReference type="Pfam" id="PF10396">
    <property type="entry name" value="TrmE_N"/>
    <property type="match status" value="1"/>
</dbReference>
<keyword evidence="4 6" id="KW-0630">Potassium</keyword>
<dbReference type="InterPro" id="IPR027266">
    <property type="entry name" value="TrmE/GcvT-like"/>
</dbReference>
<dbReference type="Gene3D" id="3.40.50.300">
    <property type="entry name" value="P-loop containing nucleotide triphosphate hydrolases"/>
    <property type="match status" value="1"/>
</dbReference>
<evidence type="ECO:0000256" key="2">
    <source>
        <dbReference type="ARBA" id="ARBA00022694"/>
    </source>
</evidence>
<dbReference type="GO" id="GO:0016787">
    <property type="term" value="F:hydrolase activity"/>
    <property type="evidence" value="ECO:0007669"/>
    <property type="project" value="UniProtKB-KW"/>
</dbReference>
<feature type="binding site" evidence="6">
    <location>
        <begin position="278"/>
        <end position="281"/>
    </location>
    <ligand>
        <name>GTP</name>
        <dbReference type="ChEBI" id="CHEBI:37565"/>
    </ligand>
</feature>
<name>A0ABN8FMD2_9BACL</name>
<comment type="caution">
    <text evidence="9">The sequence shown here is derived from an EMBL/GenBank/DDBJ whole genome shotgun (WGS) entry which is preliminary data.</text>
</comment>
<keyword evidence="6" id="KW-0963">Cytoplasm</keyword>
<comment type="similarity">
    <text evidence="1 6 7">Belongs to the TRAFAC class TrmE-Era-EngA-EngB-Septin-like GTPase superfamily. TrmE GTPase family.</text>
</comment>
<evidence type="ECO:0000256" key="6">
    <source>
        <dbReference type="HAMAP-Rule" id="MF_00379"/>
    </source>
</evidence>
<dbReference type="PANTHER" id="PTHR42714">
    <property type="entry name" value="TRNA MODIFICATION GTPASE GTPBP3"/>
    <property type="match status" value="1"/>
</dbReference>
<evidence type="ECO:0000256" key="5">
    <source>
        <dbReference type="ARBA" id="ARBA00023134"/>
    </source>
</evidence>
<dbReference type="EMBL" id="CAKMAB010000013">
    <property type="protein sequence ID" value="CAH1056726.1"/>
    <property type="molecule type" value="Genomic_DNA"/>
</dbReference>
<keyword evidence="6" id="KW-0460">Magnesium</keyword>
<dbReference type="InterPro" id="IPR004520">
    <property type="entry name" value="GTPase_MnmE"/>
</dbReference>
<accession>A0ABN8FMD2</accession>
<feature type="binding site" evidence="6">
    <location>
        <position position="258"/>
    </location>
    <ligand>
        <name>K(+)</name>
        <dbReference type="ChEBI" id="CHEBI:29103"/>
    </ligand>
</feature>
<organism evidence="9 10">
    <name type="scientific">Paenibacillus pseudetheri</name>
    <dbReference type="NCBI Taxonomy" id="2897682"/>
    <lineage>
        <taxon>Bacteria</taxon>
        <taxon>Bacillati</taxon>
        <taxon>Bacillota</taxon>
        <taxon>Bacilli</taxon>
        <taxon>Bacillales</taxon>
        <taxon>Paenibacillaceae</taxon>
        <taxon>Paenibacillus</taxon>
    </lineage>
</organism>
<dbReference type="InterPro" id="IPR027368">
    <property type="entry name" value="MnmE_dom2"/>
</dbReference>
<evidence type="ECO:0000313" key="9">
    <source>
        <dbReference type="EMBL" id="CAH1056726.1"/>
    </source>
</evidence>
<gene>
    <name evidence="6 9" type="primary">mnmE</name>
    <name evidence="6" type="synonym">trmE</name>
    <name evidence="9" type="ORF">PAECIP111894_02880</name>
</gene>
<comment type="function">
    <text evidence="6">Exhibits a very high intrinsic GTPase hydrolysis rate. Involved in the addition of a carboxymethylaminomethyl (cmnm) group at the wobble position (U34) of certain tRNAs, forming tRNA-cmnm(5)s(2)U34.</text>
</comment>
<keyword evidence="6 9" id="KW-0378">Hydrolase</keyword>
<dbReference type="PROSITE" id="PS51709">
    <property type="entry name" value="G_TRME"/>
    <property type="match status" value="1"/>
</dbReference>
<keyword evidence="3 6" id="KW-0547">Nucleotide-binding</keyword>
<proteinExistence type="inferred from homology"/>
<dbReference type="Gene3D" id="3.30.1360.120">
    <property type="entry name" value="Probable tRNA modification gtpase trme, domain 1"/>
    <property type="match status" value="1"/>
</dbReference>
<reference evidence="9" key="1">
    <citation type="submission" date="2021-12" db="EMBL/GenBank/DDBJ databases">
        <authorList>
            <person name="Criscuolo A."/>
        </authorList>
    </citation>
    <scope>NUCLEOTIDE SEQUENCE</scope>
    <source>
        <strain evidence="9">CIP111894</strain>
    </source>
</reference>
<feature type="binding site" evidence="6">
    <location>
        <position position="234"/>
    </location>
    <ligand>
        <name>K(+)</name>
        <dbReference type="ChEBI" id="CHEBI:29103"/>
    </ligand>
</feature>
<feature type="binding site" evidence="6">
    <location>
        <position position="462"/>
    </location>
    <ligand>
        <name>(6S)-5-formyl-5,6,7,8-tetrahydrofolate</name>
        <dbReference type="ChEBI" id="CHEBI:57457"/>
    </ligand>
</feature>
<dbReference type="InterPro" id="IPR025867">
    <property type="entry name" value="MnmE_helical"/>
</dbReference>
<sequence>MKNSMLSDTIAAVATALGEGGIAIIRVSGPQAISQVAPLFRSRVPLTEAESHTVHYGHIVSPDNGEKMEEVLVTVMKGPRSFTTEDVVEISAHGGVISVRRVMDLLLQQEIRLAEPGEFTKRAFLGGRIDLSQAEAVIDLIRSKSDRAFSVALKQVSGSLSDRIHALRHTLIEMLAHIEVNIDYPEHDVESMTAEFIKDKSSEVMEGITKLLKTSNEGKILREGITTAIVGRPNVGKSSLLNALARDNKAIVTDIPGTTRDVIEEYITINNIPLKLLDTAGIRETMDVVEKIGVERSKAAVSDADLILLVLNANEELHEDELALMEQIHGRQCLVIMNKMDLPPKLDKDKLLSFFEESNIVPMSVLEEEGLDKLEDAISTLFFGGKLESGDLTYVSNVRHIALLKKAYKSLQDAYDAAEQYIPIDMIQIDVRLAWEQLGEIIGDTAADSLLDQIFSQFCLGK</sequence>
<keyword evidence="2 6" id="KW-0819">tRNA processing</keyword>
<feature type="binding site" evidence="6">
    <location>
        <position position="259"/>
    </location>
    <ligand>
        <name>Mg(2+)</name>
        <dbReference type="ChEBI" id="CHEBI:18420"/>
    </ligand>
</feature>
<keyword evidence="10" id="KW-1185">Reference proteome</keyword>
<dbReference type="InterPro" id="IPR027417">
    <property type="entry name" value="P-loop_NTPase"/>
</dbReference>
<dbReference type="Pfam" id="PF01926">
    <property type="entry name" value="MMR_HSR1"/>
    <property type="match status" value="1"/>
</dbReference>
<comment type="subcellular location">
    <subcellularLocation>
        <location evidence="6">Cytoplasm</location>
    </subcellularLocation>
</comment>
<feature type="binding site" evidence="6">
    <location>
        <begin position="234"/>
        <end position="239"/>
    </location>
    <ligand>
        <name>GTP</name>
        <dbReference type="ChEBI" id="CHEBI:37565"/>
    </ligand>
</feature>
<feature type="binding site" evidence="6">
    <location>
        <position position="238"/>
    </location>
    <ligand>
        <name>Mg(2+)</name>
        <dbReference type="ChEBI" id="CHEBI:18420"/>
    </ligand>
</feature>
<dbReference type="NCBIfam" id="NF003661">
    <property type="entry name" value="PRK05291.1-3"/>
    <property type="match status" value="1"/>
</dbReference>
<dbReference type="HAMAP" id="MF_00379">
    <property type="entry name" value="GTPase_MnmE"/>
    <property type="match status" value="1"/>
</dbReference>
<feature type="binding site" evidence="6">
    <location>
        <position position="253"/>
    </location>
    <ligand>
        <name>K(+)</name>
        <dbReference type="ChEBI" id="CHEBI:29103"/>
    </ligand>
</feature>
<keyword evidence="5 6" id="KW-0342">GTP-binding</keyword>
<comment type="cofactor">
    <cofactor evidence="6">
        <name>K(+)</name>
        <dbReference type="ChEBI" id="CHEBI:29103"/>
    </cofactor>
    <text evidence="6">Binds 1 potassium ion per subunit.</text>
</comment>
<dbReference type="PANTHER" id="PTHR42714:SF2">
    <property type="entry name" value="TRNA MODIFICATION GTPASE GTPBP3, MITOCHONDRIAL"/>
    <property type="match status" value="1"/>
</dbReference>
<dbReference type="NCBIfam" id="TIGR00450">
    <property type="entry name" value="mnmE_trmE_thdF"/>
    <property type="match status" value="1"/>
</dbReference>
<feature type="binding site" evidence="6">
    <location>
        <position position="89"/>
    </location>
    <ligand>
        <name>(6S)-5-formyl-5,6,7,8-tetrahydrofolate</name>
        <dbReference type="ChEBI" id="CHEBI:57457"/>
    </ligand>
</feature>
<dbReference type="Pfam" id="PF12631">
    <property type="entry name" value="MnmE_helical"/>
    <property type="match status" value="1"/>
</dbReference>
<dbReference type="Proteomes" id="UP000838749">
    <property type="component" value="Unassembled WGS sequence"/>
</dbReference>
<dbReference type="SUPFAM" id="SSF52540">
    <property type="entry name" value="P-loop containing nucleoside triphosphate hydrolases"/>
    <property type="match status" value="1"/>
</dbReference>
<feature type="binding site" evidence="6">
    <location>
        <position position="26"/>
    </location>
    <ligand>
        <name>(6S)-5-formyl-5,6,7,8-tetrahydrofolate</name>
        <dbReference type="ChEBI" id="CHEBI:57457"/>
    </ligand>
</feature>
<dbReference type="CDD" id="cd04164">
    <property type="entry name" value="trmE"/>
    <property type="match status" value="1"/>
</dbReference>
<dbReference type="InterPro" id="IPR018948">
    <property type="entry name" value="GTP-bd_TrmE_N"/>
</dbReference>
<dbReference type="InterPro" id="IPR005225">
    <property type="entry name" value="Small_GTP-bd"/>
</dbReference>
<feature type="binding site" evidence="6">
    <location>
        <begin position="253"/>
        <end position="259"/>
    </location>
    <ligand>
        <name>GTP</name>
        <dbReference type="ChEBI" id="CHEBI:37565"/>
    </ligand>
</feature>
<evidence type="ECO:0000259" key="8">
    <source>
        <dbReference type="PROSITE" id="PS51709"/>
    </source>
</evidence>
<evidence type="ECO:0000256" key="1">
    <source>
        <dbReference type="ARBA" id="ARBA00011043"/>
    </source>
</evidence>
<evidence type="ECO:0000313" key="10">
    <source>
        <dbReference type="Proteomes" id="UP000838749"/>
    </source>
</evidence>
<comment type="caution">
    <text evidence="6">Lacks conserved residue(s) required for the propagation of feature annotation.</text>
</comment>
<evidence type="ECO:0000256" key="3">
    <source>
        <dbReference type="ARBA" id="ARBA00022741"/>
    </source>
</evidence>
<evidence type="ECO:0000256" key="4">
    <source>
        <dbReference type="ARBA" id="ARBA00022958"/>
    </source>
</evidence>
<dbReference type="SUPFAM" id="SSF116878">
    <property type="entry name" value="TrmE connector domain"/>
    <property type="match status" value="1"/>
</dbReference>
<dbReference type="InterPro" id="IPR031168">
    <property type="entry name" value="G_TrmE"/>
</dbReference>
<keyword evidence="6" id="KW-0479">Metal-binding</keyword>
<feature type="domain" description="TrmE-type G" evidence="8">
    <location>
        <begin position="224"/>
        <end position="383"/>
    </location>
</feature>